<dbReference type="Proteomes" id="UP000240393">
    <property type="component" value="Segment"/>
</dbReference>
<dbReference type="EMBL" id="KU686204">
    <property type="protein sequence ID" value="AOV60334.1"/>
    <property type="molecule type" value="Genomic_DNA"/>
</dbReference>
<dbReference type="GeneID" id="30307773"/>
<proteinExistence type="predicted"/>
<evidence type="ECO:0000313" key="6">
    <source>
        <dbReference type="Proteomes" id="UP000241903"/>
    </source>
</evidence>
<dbReference type="Proteomes" id="UP000241903">
    <property type="component" value="Segment"/>
</dbReference>
<dbReference type="InterPro" id="IPR005331">
    <property type="entry name" value="Sulfotransferase"/>
</dbReference>
<dbReference type="Proteomes" id="UP000202784">
    <property type="component" value="Segment"/>
</dbReference>
<evidence type="ECO:0000313" key="1">
    <source>
        <dbReference type="EMBL" id="AOV60334.1"/>
    </source>
</evidence>
<organism evidence="2 6">
    <name type="scientific">Synechococcus phage S-CAM9</name>
    <dbReference type="NCBI Taxonomy" id="1883369"/>
    <lineage>
        <taxon>Viruses</taxon>
        <taxon>Duplodnaviria</taxon>
        <taxon>Heunggongvirae</taxon>
        <taxon>Uroviricota</taxon>
        <taxon>Caudoviricetes</taxon>
        <taxon>Pantevenvirales</taxon>
        <taxon>Kyanoviridae</taxon>
        <taxon>Kanaloavirus</taxon>
        <taxon>Kanaloavirus scam9</taxon>
    </lineage>
</organism>
<name>A0A1D8KPL0_9CAUD</name>
<evidence type="ECO:0008006" key="7">
    <source>
        <dbReference type="Google" id="ProtNLM"/>
    </source>
</evidence>
<keyword evidence="4" id="KW-1185">Reference proteome</keyword>
<dbReference type="GO" id="GO:0016020">
    <property type="term" value="C:membrane"/>
    <property type="evidence" value="ECO:0007669"/>
    <property type="project" value="InterPro"/>
</dbReference>
<dbReference type="RefSeq" id="YP_009322623.1">
    <property type="nucleotide sequence ID" value="NC_031922.1"/>
</dbReference>
<dbReference type="EMBL" id="KU686205">
    <property type="protein sequence ID" value="AOV60562.1"/>
    <property type="molecule type" value="Genomic_DNA"/>
</dbReference>
<gene>
    <name evidence="3" type="ORF">N161109_188</name>
    <name evidence="1" type="ORF">S050808_187</name>
    <name evidence="2" type="ORF">S820908_187</name>
</gene>
<reference evidence="4 5" key="1">
    <citation type="journal article" date="2016" name="Virology">
        <title>The genomic content and context of auxiliary metabolic genes in marine cyanomyoviruses.</title>
        <authorList>
            <person name="Crummett L.T."/>
            <person name="Puxty R.J."/>
            <person name="Weihe C."/>
            <person name="Marston M.F."/>
            <person name="Martiny J.B."/>
        </authorList>
    </citation>
    <scope>NUCLEOTIDE SEQUENCE [LARGE SCALE GENOMIC DNA]</scope>
    <source>
        <strain evidence="1">0808SB05</strain>
        <strain evidence="2">0908SB82</strain>
        <strain evidence="3">1109NB16</strain>
    </source>
</reference>
<evidence type="ECO:0000313" key="3">
    <source>
        <dbReference type="EMBL" id="AOV60791.1"/>
    </source>
</evidence>
<evidence type="ECO:0000313" key="5">
    <source>
        <dbReference type="Proteomes" id="UP000240393"/>
    </source>
</evidence>
<accession>A0A1D8KPL0</accession>
<protein>
    <recommendedName>
        <fullName evidence="7">Sulfotransferase family protein</fullName>
    </recommendedName>
</protein>
<evidence type="ECO:0000313" key="4">
    <source>
        <dbReference type="Proteomes" id="UP000202784"/>
    </source>
</evidence>
<dbReference type="KEGG" id="vg:30307773"/>
<evidence type="ECO:0000313" key="2">
    <source>
        <dbReference type="EMBL" id="AOV60562.1"/>
    </source>
</evidence>
<dbReference type="GO" id="GO:0008146">
    <property type="term" value="F:sulfotransferase activity"/>
    <property type="evidence" value="ECO:0007669"/>
    <property type="project" value="InterPro"/>
</dbReference>
<dbReference type="EMBL" id="KU686206">
    <property type="protein sequence ID" value="AOV60791.1"/>
    <property type="molecule type" value="Genomic_DNA"/>
</dbReference>
<dbReference type="Pfam" id="PF03567">
    <property type="entry name" value="Sulfotransfer_2"/>
    <property type="match status" value="1"/>
</dbReference>
<sequence>MQQIGKHAWGTPKCAISLAKNVWSKVNTDKDYVFLLARNPYNRLVSVYTEKVIDVNCRFARQKNITPSDYDVRGNFMAKVARKFTNVNKSTDPRFNVRNLTFKQFASWIDKDWLIRQDSHVAPQVRDKPNFVFDDIIFVEDLPGCFEIPRDRLDLELDCSKNNLLLLGGTDQGDSHATPTKEDLNDISEAWNKPAEYWWTHGAVPKDYSLMYDDELRDHVYELFREDFEYLGLIK</sequence>